<dbReference type="EMBL" id="JAWWNJ010000080">
    <property type="protein sequence ID" value="KAK7002108.1"/>
    <property type="molecule type" value="Genomic_DNA"/>
</dbReference>
<name>A0AAW0A8J9_9AGAR</name>
<sequence length="136" mass="15176">MPKDTLKIAQQSLHRIGMRGNAAGVKASGGYPAELTHFKCRRRVEFQRRRVFILLTPPVPFPPFSGTDDMDVEALATRLILDCRSFLSFSALSTCFWNAGRKRRSLIPPGTRHRVVKGRAERSGIGHRGLGSFVVL</sequence>
<keyword evidence="2" id="KW-1185">Reference proteome</keyword>
<reference evidence="1 2" key="1">
    <citation type="journal article" date="2024" name="J Genomics">
        <title>Draft genome sequencing and assembly of Favolaschia claudopus CIRM-BRFM 2984 isolated from oak limbs.</title>
        <authorList>
            <person name="Navarro D."/>
            <person name="Drula E."/>
            <person name="Chaduli D."/>
            <person name="Cazenave R."/>
            <person name="Ahrendt S."/>
            <person name="Wang J."/>
            <person name="Lipzen A."/>
            <person name="Daum C."/>
            <person name="Barry K."/>
            <person name="Grigoriev I.V."/>
            <person name="Favel A."/>
            <person name="Rosso M.N."/>
            <person name="Martin F."/>
        </authorList>
    </citation>
    <scope>NUCLEOTIDE SEQUENCE [LARGE SCALE GENOMIC DNA]</scope>
    <source>
        <strain evidence="1 2">CIRM-BRFM 2984</strain>
    </source>
</reference>
<evidence type="ECO:0000313" key="2">
    <source>
        <dbReference type="Proteomes" id="UP001362999"/>
    </source>
</evidence>
<protein>
    <submittedName>
        <fullName evidence="1">Uncharacterized protein</fullName>
    </submittedName>
</protein>
<accession>A0AAW0A8J9</accession>
<dbReference type="Proteomes" id="UP001362999">
    <property type="component" value="Unassembled WGS sequence"/>
</dbReference>
<proteinExistence type="predicted"/>
<evidence type="ECO:0000313" key="1">
    <source>
        <dbReference type="EMBL" id="KAK7002108.1"/>
    </source>
</evidence>
<organism evidence="1 2">
    <name type="scientific">Favolaschia claudopus</name>
    <dbReference type="NCBI Taxonomy" id="2862362"/>
    <lineage>
        <taxon>Eukaryota</taxon>
        <taxon>Fungi</taxon>
        <taxon>Dikarya</taxon>
        <taxon>Basidiomycota</taxon>
        <taxon>Agaricomycotina</taxon>
        <taxon>Agaricomycetes</taxon>
        <taxon>Agaricomycetidae</taxon>
        <taxon>Agaricales</taxon>
        <taxon>Marasmiineae</taxon>
        <taxon>Mycenaceae</taxon>
        <taxon>Favolaschia</taxon>
    </lineage>
</organism>
<gene>
    <name evidence="1" type="ORF">R3P38DRAFT_2795108</name>
</gene>
<dbReference type="AlphaFoldDB" id="A0AAW0A8J9"/>
<comment type="caution">
    <text evidence="1">The sequence shown here is derived from an EMBL/GenBank/DDBJ whole genome shotgun (WGS) entry which is preliminary data.</text>
</comment>